<feature type="chain" id="PRO_5023868519" description="LysM domain-containing protein" evidence="1">
    <location>
        <begin position="28"/>
        <end position="238"/>
    </location>
</feature>
<dbReference type="CDD" id="cd00118">
    <property type="entry name" value="LysM"/>
    <property type="match status" value="1"/>
</dbReference>
<feature type="domain" description="LysM" evidence="2">
    <location>
        <begin position="173"/>
        <end position="217"/>
    </location>
</feature>
<sequence length="238" mass="25760">MGFSFLRAFLTLSIIYVFAIASSTAQAQTFRCTSTGRKCNALIDFVSPNATTLSAIRTLFGVRNLRTLLGANNFPFSTPSNRSVSARQIIKIPFPCMCTNGTGISNRRPNYTVVPDDTLSGIAEKVFAGLVTFQQIQNVNNIPNPDLILVGQVLWIPLPCSCDDVHEERVVHYGHMVASGSTVDGLAQQYNTSAQTLLTLNELASPNDLKANVPFDVPLKACTSRIVSNSEGLPFTGL</sequence>
<dbReference type="EMBL" id="CM018033">
    <property type="protein sequence ID" value="KAA8546170.1"/>
    <property type="molecule type" value="Genomic_DNA"/>
</dbReference>
<proteinExistence type="predicted"/>
<feature type="signal peptide" evidence="1">
    <location>
        <begin position="1"/>
        <end position="27"/>
    </location>
</feature>
<feature type="domain" description="LysM" evidence="2">
    <location>
        <begin position="109"/>
        <end position="156"/>
    </location>
</feature>
<dbReference type="Proteomes" id="UP000325577">
    <property type="component" value="Linkage Group LG10"/>
</dbReference>
<dbReference type="InterPro" id="IPR018392">
    <property type="entry name" value="LysM"/>
</dbReference>
<name>A0A5J5BVT4_9ASTE</name>
<accession>A0A5J5BVT4</accession>
<evidence type="ECO:0000259" key="2">
    <source>
        <dbReference type="PROSITE" id="PS51782"/>
    </source>
</evidence>
<keyword evidence="1" id="KW-0732">Signal</keyword>
<dbReference type="Gene3D" id="3.10.350.10">
    <property type="entry name" value="LysM domain"/>
    <property type="match status" value="2"/>
</dbReference>
<dbReference type="OrthoDB" id="2107166at2759"/>
<dbReference type="SMART" id="SM00257">
    <property type="entry name" value="LysM"/>
    <property type="match status" value="2"/>
</dbReference>
<dbReference type="PROSITE" id="PS51782">
    <property type="entry name" value="LYSM"/>
    <property type="match status" value="2"/>
</dbReference>
<dbReference type="AlphaFoldDB" id="A0A5J5BVT4"/>
<reference evidence="3 4" key="1">
    <citation type="submission" date="2019-09" db="EMBL/GenBank/DDBJ databases">
        <title>A chromosome-level genome assembly of the Chinese tupelo Nyssa sinensis.</title>
        <authorList>
            <person name="Yang X."/>
            <person name="Kang M."/>
            <person name="Yang Y."/>
            <person name="Xiong H."/>
            <person name="Wang M."/>
            <person name="Zhang Z."/>
            <person name="Wang Z."/>
            <person name="Wu H."/>
            <person name="Ma T."/>
            <person name="Liu J."/>
            <person name="Xi Z."/>
        </authorList>
    </citation>
    <scope>NUCLEOTIDE SEQUENCE [LARGE SCALE GENOMIC DNA]</scope>
    <source>
        <strain evidence="3">J267</strain>
        <tissue evidence="3">Leaf</tissue>
    </source>
</reference>
<evidence type="ECO:0000313" key="3">
    <source>
        <dbReference type="EMBL" id="KAA8546170.1"/>
    </source>
</evidence>
<evidence type="ECO:0000256" key="1">
    <source>
        <dbReference type="SAM" id="SignalP"/>
    </source>
</evidence>
<dbReference type="InterPro" id="IPR036779">
    <property type="entry name" value="LysM_dom_sf"/>
</dbReference>
<evidence type="ECO:0000313" key="4">
    <source>
        <dbReference type="Proteomes" id="UP000325577"/>
    </source>
</evidence>
<dbReference type="PANTHER" id="PTHR33734">
    <property type="entry name" value="LYSM DOMAIN-CONTAINING GPI-ANCHORED PROTEIN 2"/>
    <property type="match status" value="1"/>
</dbReference>
<protein>
    <recommendedName>
        <fullName evidence="2">LysM domain-containing protein</fullName>
    </recommendedName>
</protein>
<keyword evidence="4" id="KW-1185">Reference proteome</keyword>
<dbReference type="Pfam" id="PF01476">
    <property type="entry name" value="LysM"/>
    <property type="match status" value="2"/>
</dbReference>
<dbReference type="PANTHER" id="PTHR33734:SF11">
    <property type="entry name" value="LYSM DOMAIN-CONTAINING GPI-ANCHORED PROTEIN 2"/>
    <property type="match status" value="1"/>
</dbReference>
<organism evidence="3 4">
    <name type="scientific">Nyssa sinensis</name>
    <dbReference type="NCBI Taxonomy" id="561372"/>
    <lineage>
        <taxon>Eukaryota</taxon>
        <taxon>Viridiplantae</taxon>
        <taxon>Streptophyta</taxon>
        <taxon>Embryophyta</taxon>
        <taxon>Tracheophyta</taxon>
        <taxon>Spermatophyta</taxon>
        <taxon>Magnoliopsida</taxon>
        <taxon>eudicotyledons</taxon>
        <taxon>Gunneridae</taxon>
        <taxon>Pentapetalae</taxon>
        <taxon>asterids</taxon>
        <taxon>Cornales</taxon>
        <taxon>Nyssaceae</taxon>
        <taxon>Nyssa</taxon>
    </lineage>
</organism>
<dbReference type="SUPFAM" id="SSF54106">
    <property type="entry name" value="LysM domain"/>
    <property type="match status" value="1"/>
</dbReference>
<gene>
    <name evidence="3" type="ORF">F0562_020936</name>
</gene>